<evidence type="ECO:0000313" key="3">
    <source>
        <dbReference type="Proteomes" id="UP000315673"/>
    </source>
</evidence>
<name>A0A5B8LI61_9SPHN</name>
<proteinExistence type="predicted"/>
<gene>
    <name evidence="2" type="ORF">FPZ24_04570</name>
</gene>
<accession>A0A5B8LI61</accession>
<dbReference type="Pfam" id="PF07238">
    <property type="entry name" value="PilZ"/>
    <property type="match status" value="1"/>
</dbReference>
<dbReference type="KEGG" id="spai:FPZ24_04570"/>
<dbReference type="InterPro" id="IPR009875">
    <property type="entry name" value="PilZ_domain"/>
</dbReference>
<dbReference type="SUPFAM" id="SSF141371">
    <property type="entry name" value="PilZ domain-like"/>
    <property type="match status" value="1"/>
</dbReference>
<feature type="domain" description="PilZ" evidence="1">
    <location>
        <begin position="12"/>
        <end position="94"/>
    </location>
</feature>
<dbReference type="AlphaFoldDB" id="A0A5B8LI61"/>
<dbReference type="GO" id="GO:0035438">
    <property type="term" value="F:cyclic-di-GMP binding"/>
    <property type="evidence" value="ECO:0007669"/>
    <property type="project" value="InterPro"/>
</dbReference>
<evidence type="ECO:0000313" key="2">
    <source>
        <dbReference type="EMBL" id="QDZ06840.1"/>
    </source>
</evidence>
<protein>
    <submittedName>
        <fullName evidence="2">PilZ domain-containing protein</fullName>
    </submittedName>
</protein>
<dbReference type="EMBL" id="CP042306">
    <property type="protein sequence ID" value="QDZ06840.1"/>
    <property type="molecule type" value="Genomic_DNA"/>
</dbReference>
<reference evidence="2 3" key="1">
    <citation type="submission" date="2019-07" db="EMBL/GenBank/DDBJ databases">
        <title>Full genome sequence of Sphingomonas sp. 4R-6-7(HKS19).</title>
        <authorList>
            <person name="Im W.-T."/>
        </authorList>
    </citation>
    <scope>NUCLEOTIDE SEQUENCE [LARGE SCALE GENOMIC DNA]</scope>
    <source>
        <strain evidence="2 3">HKS19</strain>
    </source>
</reference>
<organism evidence="2 3">
    <name type="scientific">Sphingomonas panacisoli</name>
    <dbReference type="NCBI Taxonomy" id="1813879"/>
    <lineage>
        <taxon>Bacteria</taxon>
        <taxon>Pseudomonadati</taxon>
        <taxon>Pseudomonadota</taxon>
        <taxon>Alphaproteobacteria</taxon>
        <taxon>Sphingomonadales</taxon>
        <taxon>Sphingomonadaceae</taxon>
        <taxon>Sphingomonas</taxon>
    </lineage>
</organism>
<keyword evidence="3" id="KW-1185">Reference proteome</keyword>
<dbReference type="OrthoDB" id="7564913at2"/>
<sequence length="116" mass="12525">MASRLDATHHMRSAPRYKLFQPSDMITADSLTRVHLLNLSVGGALIYAADPPEPGTAIRVRCGAHLLPAQVAWKDHRRFGVTFVVPLTDADLNKTIAEHDARVSPGSQCARSAVAA</sequence>
<dbReference type="Proteomes" id="UP000315673">
    <property type="component" value="Chromosome"/>
</dbReference>
<evidence type="ECO:0000259" key="1">
    <source>
        <dbReference type="Pfam" id="PF07238"/>
    </source>
</evidence>